<organism evidence="3 4">
    <name type="scientific">Saxibacter everestensis</name>
    <dbReference type="NCBI Taxonomy" id="2909229"/>
    <lineage>
        <taxon>Bacteria</taxon>
        <taxon>Bacillati</taxon>
        <taxon>Actinomycetota</taxon>
        <taxon>Actinomycetes</taxon>
        <taxon>Micrococcales</taxon>
        <taxon>Brevibacteriaceae</taxon>
        <taxon>Saxibacter</taxon>
    </lineage>
</organism>
<dbReference type="Pfam" id="PF11268">
    <property type="entry name" value="DUF3071"/>
    <property type="match status" value="1"/>
</dbReference>
<evidence type="ECO:0000259" key="2">
    <source>
        <dbReference type="Pfam" id="PF11268"/>
    </source>
</evidence>
<evidence type="ECO:0000313" key="3">
    <source>
        <dbReference type="EMBL" id="WGW13343.1"/>
    </source>
</evidence>
<protein>
    <submittedName>
        <fullName evidence="3">Septation protein SepH</fullName>
    </submittedName>
</protein>
<feature type="region of interest" description="Disordered" evidence="1">
    <location>
        <begin position="249"/>
        <end position="381"/>
    </location>
</feature>
<reference evidence="3 4" key="1">
    <citation type="submission" date="2023-05" db="EMBL/GenBank/DDBJ databases">
        <title>Lithophilousrod everest ZFBP1038 complete genpme.</title>
        <authorList>
            <person name="Tian M."/>
        </authorList>
    </citation>
    <scope>NUCLEOTIDE SEQUENCE [LARGE SCALE GENOMIC DNA]</scope>
    <source>
        <strain evidence="3 4">ZFBP1038</strain>
    </source>
</reference>
<dbReference type="Proteomes" id="UP001209083">
    <property type="component" value="Chromosome"/>
</dbReference>
<name>A0ABY8QWI4_9MICO</name>
<feature type="compositionally biased region" description="Acidic residues" evidence="1">
    <location>
        <begin position="260"/>
        <end position="270"/>
    </location>
</feature>
<dbReference type="InterPro" id="IPR047682">
    <property type="entry name" value="SepH-like"/>
</dbReference>
<gene>
    <name evidence="3" type="primary">sepH</name>
    <name evidence="3" type="ORF">LWF01_06130</name>
</gene>
<feature type="compositionally biased region" description="Basic and acidic residues" evidence="1">
    <location>
        <begin position="347"/>
        <end position="359"/>
    </location>
</feature>
<sequence>MSELKLLGVHDDEEHLTLVDSGGNKFSLAIDESLYAAVRRDRTQLGKLQTQQDPARPRDIQAKIRGGLTAEEVAEQAGVPIEQVRRYEGPVLGERAHIAEQAGRVLVYSVENPNDKPRPLIELVSERLRLRDVDLDSASWDAWRKPDGHWFVELSFSVGTKIRSASWTYNRGSIVAEDDEARWLSDSGPNDSGPIPSRKLAAVSDRVYNVDADGGVRESGSADDESLNETSRILDGLRQRRGRRVAIDLDANDSDPLGDLLDEPAPEEESVPFRSHWRDNIPGAHPAGSAPEEATDAEVFALPAQTGGARKRRTTLDDQPSLLDDEGQDAESNGRAARPKDSGPAARPKDEAAEPEHHDARKSKRPSVPSWEEIMFGAKRD</sequence>
<feature type="domain" description="DUF3071" evidence="2">
    <location>
        <begin position="1"/>
        <end position="169"/>
    </location>
</feature>
<evidence type="ECO:0000313" key="4">
    <source>
        <dbReference type="Proteomes" id="UP001209083"/>
    </source>
</evidence>
<dbReference type="NCBIfam" id="NF040712">
    <property type="entry name" value="SepH"/>
    <property type="match status" value="1"/>
</dbReference>
<evidence type="ECO:0000256" key="1">
    <source>
        <dbReference type="SAM" id="MobiDB-lite"/>
    </source>
</evidence>
<accession>A0ABY8QWI4</accession>
<proteinExistence type="predicted"/>
<dbReference type="InterPro" id="IPR021421">
    <property type="entry name" value="DUF3071"/>
</dbReference>
<dbReference type="RefSeq" id="WP_349640162.1">
    <property type="nucleotide sequence ID" value="NZ_CP090958.1"/>
</dbReference>
<keyword evidence="4" id="KW-1185">Reference proteome</keyword>
<dbReference type="EMBL" id="CP090958">
    <property type="protein sequence ID" value="WGW13343.1"/>
    <property type="molecule type" value="Genomic_DNA"/>
</dbReference>